<evidence type="ECO:0000313" key="3">
    <source>
        <dbReference type="Proteomes" id="UP000815677"/>
    </source>
</evidence>
<feature type="compositionally biased region" description="Basic and acidic residues" evidence="1">
    <location>
        <begin position="262"/>
        <end position="275"/>
    </location>
</feature>
<dbReference type="Proteomes" id="UP000815677">
    <property type="component" value="Unassembled WGS sequence"/>
</dbReference>
<evidence type="ECO:0000256" key="1">
    <source>
        <dbReference type="SAM" id="MobiDB-lite"/>
    </source>
</evidence>
<evidence type="ECO:0000313" key="2">
    <source>
        <dbReference type="EMBL" id="GAT59883.1"/>
    </source>
</evidence>
<sequence>MFLTPLQRDDYPFYGLKPVSRLSDLDRARQDARLINEYLRQVAGPYVLPYRISTDVNATTAFATHQSDNGDASNRRSSVGCSAFGSQAAFSASSKARSSVGGMAASNTPELDNVLRFLHDDNQIFARGFSNMTNNGRIAFMPATPNPHEQQSIRFMALPNTLCEVVAPSDCFVDSAQEDNEIVFGFMEEDDEIIFGFMDVVLRDTDILARWANVLDDDDEEDEAQTGRARRDTVSTVVSTTWSDAEEVYATPATSACASPVDEPKELYLDEPKEL</sequence>
<protein>
    <submittedName>
        <fullName evidence="2">Uncharacterized protein</fullName>
    </submittedName>
</protein>
<dbReference type="EMBL" id="DF849916">
    <property type="protein sequence ID" value="GAT59883.1"/>
    <property type="molecule type" value="Genomic_DNA"/>
</dbReference>
<proteinExistence type="predicted"/>
<organism evidence="2 3">
    <name type="scientific">Mycena chlorophos</name>
    <name type="common">Agaric fungus</name>
    <name type="synonym">Agaricus chlorophos</name>
    <dbReference type="NCBI Taxonomy" id="658473"/>
    <lineage>
        <taxon>Eukaryota</taxon>
        <taxon>Fungi</taxon>
        <taxon>Dikarya</taxon>
        <taxon>Basidiomycota</taxon>
        <taxon>Agaricomycotina</taxon>
        <taxon>Agaricomycetes</taxon>
        <taxon>Agaricomycetidae</taxon>
        <taxon>Agaricales</taxon>
        <taxon>Marasmiineae</taxon>
        <taxon>Mycenaceae</taxon>
        <taxon>Mycena</taxon>
    </lineage>
</organism>
<gene>
    <name evidence="2" type="ORF">MCHLO_16110</name>
</gene>
<keyword evidence="3" id="KW-1185">Reference proteome</keyword>
<name>A0ABQ0M9B4_MYCCL</name>
<feature type="region of interest" description="Disordered" evidence="1">
    <location>
        <begin position="253"/>
        <end position="275"/>
    </location>
</feature>
<accession>A0ABQ0M9B4</accession>
<reference evidence="2" key="1">
    <citation type="submission" date="2014-09" db="EMBL/GenBank/DDBJ databases">
        <title>Genome sequence of the luminous mushroom Mycena chlorophos for searching fungal bioluminescence genes.</title>
        <authorList>
            <person name="Tanaka Y."/>
            <person name="Kasuga D."/>
            <person name="Oba Y."/>
            <person name="Hase S."/>
            <person name="Sato K."/>
            <person name="Oba Y."/>
            <person name="Sakakibara Y."/>
        </authorList>
    </citation>
    <scope>NUCLEOTIDE SEQUENCE</scope>
</reference>